<dbReference type="AlphaFoldDB" id="A0ABD1SMR1"/>
<protein>
    <submittedName>
        <fullName evidence="2">Uncharacterized protein</fullName>
    </submittedName>
</protein>
<keyword evidence="3" id="KW-1185">Reference proteome</keyword>
<gene>
    <name evidence="2" type="ORF">Fot_34842</name>
</gene>
<reference evidence="3" key="1">
    <citation type="submission" date="2024-07" db="EMBL/GenBank/DDBJ databases">
        <title>Two chromosome-level genome assemblies of Korean endemic species Abeliophyllum distichum and Forsythia ovata (Oleaceae).</title>
        <authorList>
            <person name="Jang H."/>
        </authorList>
    </citation>
    <scope>NUCLEOTIDE SEQUENCE [LARGE SCALE GENOMIC DNA]</scope>
</reference>
<proteinExistence type="predicted"/>
<feature type="compositionally biased region" description="Polar residues" evidence="1">
    <location>
        <begin position="19"/>
        <end position="30"/>
    </location>
</feature>
<name>A0ABD1SMR1_9LAMI</name>
<feature type="region of interest" description="Disordered" evidence="1">
    <location>
        <begin position="82"/>
        <end position="104"/>
    </location>
</feature>
<sequence>MKRATLSKVGQPTAKLHPQRSTQSASSQLPEPQFEFMPTPGIISQDISGPQTALPRNHLQPNLSLDSMVDDLQLMENEEQARMKTNRSKNRFRSFQAPQNMMPN</sequence>
<evidence type="ECO:0000256" key="1">
    <source>
        <dbReference type="SAM" id="MobiDB-lite"/>
    </source>
</evidence>
<comment type="caution">
    <text evidence="2">The sequence shown here is derived from an EMBL/GenBank/DDBJ whole genome shotgun (WGS) entry which is preliminary data.</text>
</comment>
<dbReference type="EMBL" id="JBFOLJ010000010">
    <property type="protein sequence ID" value="KAL2500994.1"/>
    <property type="molecule type" value="Genomic_DNA"/>
</dbReference>
<dbReference type="Proteomes" id="UP001604277">
    <property type="component" value="Unassembled WGS sequence"/>
</dbReference>
<evidence type="ECO:0000313" key="3">
    <source>
        <dbReference type="Proteomes" id="UP001604277"/>
    </source>
</evidence>
<accession>A0ABD1SMR1</accession>
<feature type="region of interest" description="Disordered" evidence="1">
    <location>
        <begin position="1"/>
        <end position="53"/>
    </location>
</feature>
<evidence type="ECO:0000313" key="2">
    <source>
        <dbReference type="EMBL" id="KAL2500994.1"/>
    </source>
</evidence>
<organism evidence="2 3">
    <name type="scientific">Forsythia ovata</name>
    <dbReference type="NCBI Taxonomy" id="205694"/>
    <lineage>
        <taxon>Eukaryota</taxon>
        <taxon>Viridiplantae</taxon>
        <taxon>Streptophyta</taxon>
        <taxon>Embryophyta</taxon>
        <taxon>Tracheophyta</taxon>
        <taxon>Spermatophyta</taxon>
        <taxon>Magnoliopsida</taxon>
        <taxon>eudicotyledons</taxon>
        <taxon>Gunneridae</taxon>
        <taxon>Pentapetalae</taxon>
        <taxon>asterids</taxon>
        <taxon>lamiids</taxon>
        <taxon>Lamiales</taxon>
        <taxon>Oleaceae</taxon>
        <taxon>Forsythieae</taxon>
        <taxon>Forsythia</taxon>
    </lineage>
</organism>